<reference evidence="3 4" key="1">
    <citation type="journal article" date="2015" name="Nature">
        <title>rRNA introns, odd ribosomes, and small enigmatic genomes across a large radiation of phyla.</title>
        <authorList>
            <person name="Brown C.T."/>
            <person name="Hug L.A."/>
            <person name="Thomas B.C."/>
            <person name="Sharon I."/>
            <person name="Castelle C.J."/>
            <person name="Singh A."/>
            <person name="Wilkins M.J."/>
            <person name="Williams K.H."/>
            <person name="Banfield J.F."/>
        </authorList>
    </citation>
    <scope>NUCLEOTIDE SEQUENCE [LARGE SCALE GENOMIC DNA]</scope>
</reference>
<accession>A0A0G1XVA0</accession>
<evidence type="ECO:0000313" key="4">
    <source>
        <dbReference type="Proteomes" id="UP000033865"/>
    </source>
</evidence>
<protein>
    <recommendedName>
        <fullName evidence="5">Ribulose-phosphate 3-epimerase</fullName>
    </recommendedName>
</protein>
<dbReference type="AlphaFoldDB" id="A0A0G1XVA0"/>
<dbReference type="GO" id="GO:0046872">
    <property type="term" value="F:metal ion binding"/>
    <property type="evidence" value="ECO:0007669"/>
    <property type="project" value="UniProtKB-KW"/>
</dbReference>
<sequence>MNEIIPAVLVESEREFERRLRLVEHEVETIQVDILDGTMFGRMSYHDARAIGAMKTDVAFELHLMVENPLAVAESWKEHVPTFKRAIFHAELDRSHEPIIKGLKELGLEVGMGLNPETPINEAHHDLASLGELLLMTVHPGASGQGLGDHAHGLEAEELFNKIAHIHKKYPTIILGADGGIDLSTISRFKDAGISRFCIGSAIFDADAPLEIIHSLKKAVL</sequence>
<dbReference type="GO" id="GO:0005975">
    <property type="term" value="P:carbohydrate metabolic process"/>
    <property type="evidence" value="ECO:0007669"/>
    <property type="project" value="InterPro"/>
</dbReference>
<dbReference type="InterPro" id="IPR011060">
    <property type="entry name" value="RibuloseP-bd_barrel"/>
</dbReference>
<comment type="caution">
    <text evidence="3">The sequence shown here is derived from an EMBL/GenBank/DDBJ whole genome shotgun (WGS) entry which is preliminary data.</text>
</comment>
<keyword evidence="1" id="KW-0479">Metal-binding</keyword>
<dbReference type="InterPro" id="IPR000056">
    <property type="entry name" value="Ribul_P_3_epim-like"/>
</dbReference>
<evidence type="ECO:0000256" key="2">
    <source>
        <dbReference type="ARBA" id="ARBA00023235"/>
    </source>
</evidence>
<keyword evidence="2" id="KW-0413">Isomerase</keyword>
<evidence type="ECO:0000256" key="1">
    <source>
        <dbReference type="ARBA" id="ARBA00022723"/>
    </source>
</evidence>
<dbReference type="EMBL" id="LCRN01000057">
    <property type="protein sequence ID" value="KKW34860.1"/>
    <property type="molecule type" value="Genomic_DNA"/>
</dbReference>
<evidence type="ECO:0008006" key="5">
    <source>
        <dbReference type="Google" id="ProtNLM"/>
    </source>
</evidence>
<name>A0A0G1XVA0_9BACT</name>
<dbReference type="InterPro" id="IPR013785">
    <property type="entry name" value="Aldolase_TIM"/>
</dbReference>
<organism evidence="3 4">
    <name type="scientific">Candidatus Uhrbacteria bacterium GW2011_GWC2_53_7</name>
    <dbReference type="NCBI Taxonomy" id="1618986"/>
    <lineage>
        <taxon>Bacteria</taxon>
        <taxon>Candidatus Uhriibacteriota</taxon>
    </lineage>
</organism>
<proteinExistence type="predicted"/>
<dbReference type="Proteomes" id="UP000033865">
    <property type="component" value="Unassembled WGS sequence"/>
</dbReference>
<dbReference type="PANTHER" id="PTHR11749">
    <property type="entry name" value="RIBULOSE-5-PHOSPHATE-3-EPIMERASE"/>
    <property type="match status" value="1"/>
</dbReference>
<evidence type="ECO:0000313" key="3">
    <source>
        <dbReference type="EMBL" id="KKW34860.1"/>
    </source>
</evidence>
<dbReference type="SUPFAM" id="SSF51366">
    <property type="entry name" value="Ribulose-phoshate binding barrel"/>
    <property type="match status" value="1"/>
</dbReference>
<dbReference type="GO" id="GO:0016857">
    <property type="term" value="F:racemase and epimerase activity, acting on carbohydrates and derivatives"/>
    <property type="evidence" value="ECO:0007669"/>
    <property type="project" value="InterPro"/>
</dbReference>
<dbReference type="Gene3D" id="3.20.20.70">
    <property type="entry name" value="Aldolase class I"/>
    <property type="match status" value="1"/>
</dbReference>
<dbReference type="Pfam" id="PF00834">
    <property type="entry name" value="Ribul_P_3_epim"/>
    <property type="match status" value="1"/>
</dbReference>
<gene>
    <name evidence="3" type="ORF">UY82_C0057G0006</name>
</gene>